<feature type="transmembrane region" description="Helical" evidence="5">
    <location>
        <begin position="266"/>
        <end position="288"/>
    </location>
</feature>
<dbReference type="GeneID" id="116538363"/>
<dbReference type="InterPro" id="IPR007110">
    <property type="entry name" value="Ig-like_dom"/>
</dbReference>
<evidence type="ECO:0000256" key="3">
    <source>
        <dbReference type="ARBA" id="ARBA00023136"/>
    </source>
</evidence>
<evidence type="ECO:0000256" key="2">
    <source>
        <dbReference type="ARBA" id="ARBA00022729"/>
    </source>
</evidence>
<evidence type="ECO:0000256" key="5">
    <source>
        <dbReference type="SAM" id="Phobius"/>
    </source>
</evidence>
<comment type="subcellular location">
    <subcellularLocation>
        <location evidence="1">Membrane</location>
    </subcellularLocation>
</comment>
<dbReference type="RefSeq" id="XP_032116607.1">
    <property type="nucleotide sequence ID" value="XM_032260716.1"/>
</dbReference>
<proteinExistence type="predicted"/>
<dbReference type="Gene3D" id="2.60.40.10">
    <property type="entry name" value="Immunoglobulins"/>
    <property type="match status" value="2"/>
</dbReference>
<feature type="signal peptide" evidence="6">
    <location>
        <begin position="1"/>
        <end position="31"/>
    </location>
</feature>
<evidence type="ECO:0000313" key="9">
    <source>
        <dbReference type="RefSeq" id="XP_032116607.1"/>
    </source>
</evidence>
<dbReference type="Proteomes" id="UP000504640">
    <property type="component" value="Unplaced"/>
</dbReference>
<keyword evidence="8" id="KW-1185">Reference proteome</keyword>
<dbReference type="GO" id="GO:0016020">
    <property type="term" value="C:membrane"/>
    <property type="evidence" value="ECO:0007669"/>
    <property type="project" value="UniProtKB-SubCell"/>
</dbReference>
<evidence type="ECO:0000256" key="4">
    <source>
        <dbReference type="ARBA" id="ARBA00023180"/>
    </source>
</evidence>
<keyword evidence="2 6" id="KW-0732">Signal</keyword>
<dbReference type="InterPro" id="IPR013783">
    <property type="entry name" value="Ig-like_fold"/>
</dbReference>
<feature type="domain" description="Ig-like" evidence="7">
    <location>
        <begin position="161"/>
        <end position="244"/>
    </location>
</feature>
<feature type="chain" id="PRO_5044643415" evidence="6">
    <location>
        <begin position="32"/>
        <end position="382"/>
    </location>
</feature>
<dbReference type="InterPro" id="IPR015631">
    <property type="entry name" value="CD2/SLAM_rcpt"/>
</dbReference>
<name>A0A6J3GEW9_SAPAP</name>
<dbReference type="RefSeq" id="XP_032116608.1">
    <property type="nucleotide sequence ID" value="XM_032260717.1"/>
</dbReference>
<dbReference type="PANTHER" id="PTHR12080:SF110">
    <property type="entry name" value="IG-LIKE DOMAIN-CONTAINING PROTEIN"/>
    <property type="match status" value="1"/>
</dbReference>
<dbReference type="PROSITE" id="PS50835">
    <property type="entry name" value="IG_LIKE"/>
    <property type="match status" value="1"/>
</dbReference>
<organism evidence="8 10">
    <name type="scientific">Sapajus apella</name>
    <name type="common">Brown-capped capuchin</name>
    <name type="synonym">Cebus apella</name>
    <dbReference type="NCBI Taxonomy" id="9515"/>
    <lineage>
        <taxon>Eukaryota</taxon>
        <taxon>Metazoa</taxon>
        <taxon>Chordata</taxon>
        <taxon>Craniata</taxon>
        <taxon>Vertebrata</taxon>
        <taxon>Euteleostomi</taxon>
        <taxon>Mammalia</taxon>
        <taxon>Eutheria</taxon>
        <taxon>Euarchontoglires</taxon>
        <taxon>Primates</taxon>
        <taxon>Haplorrhini</taxon>
        <taxon>Platyrrhini</taxon>
        <taxon>Cebidae</taxon>
        <taxon>Cebinae</taxon>
        <taxon>Sapajus</taxon>
    </lineage>
</organism>
<evidence type="ECO:0000313" key="8">
    <source>
        <dbReference type="Proteomes" id="UP000504640"/>
    </source>
</evidence>
<dbReference type="InterPro" id="IPR036179">
    <property type="entry name" value="Ig-like_dom_sf"/>
</dbReference>
<reference evidence="9 10" key="1">
    <citation type="submission" date="2025-04" db="UniProtKB">
        <authorList>
            <consortium name="RefSeq"/>
        </authorList>
    </citation>
    <scope>IDENTIFICATION</scope>
    <source>
        <tissue evidence="9 10">Blood</tissue>
    </source>
</reference>
<evidence type="ECO:0000256" key="1">
    <source>
        <dbReference type="ARBA" id="ARBA00004370"/>
    </source>
</evidence>
<keyword evidence="3 5" id="KW-0472">Membrane</keyword>
<evidence type="ECO:0000256" key="6">
    <source>
        <dbReference type="SAM" id="SignalP"/>
    </source>
</evidence>
<evidence type="ECO:0000259" key="7">
    <source>
        <dbReference type="PROSITE" id="PS50835"/>
    </source>
</evidence>
<accession>A0A6J3GEW9</accession>
<dbReference type="SUPFAM" id="SSF48726">
    <property type="entry name" value="Immunoglobulin"/>
    <property type="match status" value="1"/>
</dbReference>
<keyword evidence="5" id="KW-1133">Transmembrane helix</keyword>
<dbReference type="PANTHER" id="PTHR12080">
    <property type="entry name" value="SIGNALING LYMPHOCYTIC ACTIVATION MOLECULE"/>
    <property type="match status" value="1"/>
</dbReference>
<dbReference type="AlphaFoldDB" id="A0A6J3GEW9"/>
<keyword evidence="4" id="KW-0325">Glycoprotein</keyword>
<protein>
    <submittedName>
        <fullName evidence="9 10">SLAM family member 5-like isoform X1</fullName>
    </submittedName>
</protein>
<keyword evidence="5" id="KW-0812">Transmembrane</keyword>
<gene>
    <name evidence="9 10" type="primary">LOC116538363</name>
</gene>
<sequence>MGSHSKNRFFCWASGLLVFINLFLSVCSTEAYTSEAHDSALEVYRKPIHLKVIRGGSVLFNVIEKLRVVVGAELQEVSWALGTLLNYTQVLQVRKGADSPIWLSLQDKFKQRVHVPSMWSLRIENLAPEDSGQYMAMIRSTRGKMLGQVFYLSVYEPVPHPGILAKLLSITPGLCNITLQCRAPGATEDLKVTWVSKGLLRELEQSKTPGPALNPWTLAVSLPLCQCNTHLTCVVSNQVDKKAAILDVRKVCVQETAPHKQDTVRLLPGLLGDVAGVMLVLGTGLYLLKTCRKKKKMKIRRGGELQENHVFDDDVNHYEDLRLPVSQKDKDKVSARARATLGSPRPLCPALGFQFQDLPFLTPPPIYLCLDNHQHLLRKFTL</sequence>
<evidence type="ECO:0000313" key="10">
    <source>
        <dbReference type="RefSeq" id="XP_032116608.1"/>
    </source>
</evidence>